<reference evidence="2 3" key="1">
    <citation type="submission" date="2024-01" db="EMBL/GenBank/DDBJ databases">
        <title>The complete chloroplast genome sequence of Lithospermum erythrorhizon: insights into the phylogenetic relationship among Boraginaceae species and the maternal lineages of purple gromwells.</title>
        <authorList>
            <person name="Okada T."/>
            <person name="Watanabe K."/>
        </authorList>
    </citation>
    <scope>NUCLEOTIDE SEQUENCE [LARGE SCALE GENOMIC DNA]</scope>
</reference>
<keyword evidence="3" id="KW-1185">Reference proteome</keyword>
<dbReference type="PANTHER" id="PTHR33922:SF2">
    <property type="entry name" value="OS07G0589600 PROTEIN"/>
    <property type="match status" value="1"/>
</dbReference>
<dbReference type="Proteomes" id="UP001454036">
    <property type="component" value="Unassembled WGS sequence"/>
</dbReference>
<feature type="region of interest" description="Disordered" evidence="1">
    <location>
        <begin position="123"/>
        <end position="177"/>
    </location>
</feature>
<accession>A0AAV3PQF6</accession>
<proteinExistence type="predicted"/>
<comment type="caution">
    <text evidence="2">The sequence shown here is derived from an EMBL/GenBank/DDBJ whole genome shotgun (WGS) entry which is preliminary data.</text>
</comment>
<protein>
    <submittedName>
        <fullName evidence="2">Uncharacterized protein</fullName>
    </submittedName>
</protein>
<feature type="compositionally biased region" description="Low complexity" evidence="1">
    <location>
        <begin position="123"/>
        <end position="148"/>
    </location>
</feature>
<dbReference type="AlphaFoldDB" id="A0AAV3PQF6"/>
<evidence type="ECO:0000256" key="1">
    <source>
        <dbReference type="SAM" id="MobiDB-lite"/>
    </source>
</evidence>
<dbReference type="EMBL" id="BAABME010002284">
    <property type="protein sequence ID" value="GAA0153940.1"/>
    <property type="molecule type" value="Genomic_DNA"/>
</dbReference>
<evidence type="ECO:0000313" key="3">
    <source>
        <dbReference type="Proteomes" id="UP001454036"/>
    </source>
</evidence>
<organism evidence="2 3">
    <name type="scientific">Lithospermum erythrorhizon</name>
    <name type="common">Purple gromwell</name>
    <name type="synonym">Lithospermum officinale var. erythrorhizon</name>
    <dbReference type="NCBI Taxonomy" id="34254"/>
    <lineage>
        <taxon>Eukaryota</taxon>
        <taxon>Viridiplantae</taxon>
        <taxon>Streptophyta</taxon>
        <taxon>Embryophyta</taxon>
        <taxon>Tracheophyta</taxon>
        <taxon>Spermatophyta</taxon>
        <taxon>Magnoliopsida</taxon>
        <taxon>eudicotyledons</taxon>
        <taxon>Gunneridae</taxon>
        <taxon>Pentapetalae</taxon>
        <taxon>asterids</taxon>
        <taxon>lamiids</taxon>
        <taxon>Boraginales</taxon>
        <taxon>Boraginaceae</taxon>
        <taxon>Boraginoideae</taxon>
        <taxon>Lithospermeae</taxon>
        <taxon>Lithospermum</taxon>
    </lineage>
</organism>
<dbReference type="PANTHER" id="PTHR33922">
    <property type="entry name" value="OS01G0888066 PROTEIN-RELATED"/>
    <property type="match status" value="1"/>
</dbReference>
<evidence type="ECO:0000313" key="2">
    <source>
        <dbReference type="EMBL" id="GAA0153940.1"/>
    </source>
</evidence>
<gene>
    <name evidence="2" type="ORF">LIER_12058</name>
</gene>
<sequence>MERYDKIEEEHLLSNSNETKVEETYNSEEEDTLSLCDLPIGQEIIQSKKETLQQNNSIQDEFDFCSFSKESAEICSADQLFFHGQILPFHHYISSETGLISARRYLPRSESMNNFYANGFTSSRSSSINSHQSSSCSSSSIRYSPRSSVTTPIYKPRVPNSVISPQSPKPLMKNSRMKNQNMSSSTKKTTMWSHFRLGLVTTPEIVLEDLKHRSFNSNKSFQKSTSFGTHGINDSDYCTRFKSEKKKKQGTFEVNGTLLGSCKCSSNAVDIIPSQIGTIKTNVNAKDGFMHEEMKGKQAISRHRTFEWLKQLSLDSIASSS</sequence>
<name>A0AAV3PQF6_LITER</name>